<comment type="subunit">
    <text evidence="2">Homotrimer.</text>
</comment>
<dbReference type="Proteomes" id="UP000675121">
    <property type="component" value="Unassembled WGS sequence"/>
</dbReference>
<reference evidence="13" key="1">
    <citation type="submission" date="2021-02" db="EMBL/GenBank/DDBJ databases">
        <authorList>
            <person name="Vanwijnsberghe S."/>
        </authorList>
    </citation>
    <scope>NUCLEOTIDE SEQUENCE</scope>
    <source>
        <strain evidence="13">R-70211</strain>
    </source>
</reference>
<comment type="caution">
    <text evidence="13">The sequence shown here is derived from an EMBL/GenBank/DDBJ whole genome shotgun (WGS) entry which is preliminary data.</text>
</comment>
<evidence type="ECO:0000256" key="11">
    <source>
        <dbReference type="SAM" id="SignalP"/>
    </source>
</evidence>
<feature type="domain" description="Porin" evidence="12">
    <location>
        <begin position="10"/>
        <end position="323"/>
    </location>
</feature>
<dbReference type="AlphaFoldDB" id="A0A9N8MLD1"/>
<dbReference type="InterPro" id="IPR050298">
    <property type="entry name" value="Gram-neg_bact_OMP"/>
</dbReference>
<protein>
    <recommendedName>
        <fullName evidence="12">Porin domain-containing protein</fullName>
    </recommendedName>
</protein>
<dbReference type="EMBL" id="CAJNAS010000002">
    <property type="protein sequence ID" value="CAE6865787.1"/>
    <property type="molecule type" value="Genomic_DNA"/>
</dbReference>
<dbReference type="InterPro" id="IPR023614">
    <property type="entry name" value="Porin_dom_sf"/>
</dbReference>
<dbReference type="PRINTS" id="PR00184">
    <property type="entry name" value="NEISSPPORIN"/>
</dbReference>
<evidence type="ECO:0000256" key="10">
    <source>
        <dbReference type="ARBA" id="ARBA00023237"/>
    </source>
</evidence>
<evidence type="ECO:0000313" key="14">
    <source>
        <dbReference type="Proteomes" id="UP000675121"/>
    </source>
</evidence>
<organism evidence="13 14">
    <name type="scientific">Paraburkholderia domus</name>
    <dbReference type="NCBI Taxonomy" id="2793075"/>
    <lineage>
        <taxon>Bacteria</taxon>
        <taxon>Pseudomonadati</taxon>
        <taxon>Pseudomonadota</taxon>
        <taxon>Betaproteobacteria</taxon>
        <taxon>Burkholderiales</taxon>
        <taxon>Burkholderiaceae</taxon>
        <taxon>Paraburkholderia</taxon>
    </lineage>
</organism>
<sequence length="359" mass="37796">MKRRTIAGLLLASLTTAAHAQSSVTLFGSLDAGVTYVTNVHGNSSVAMADGINKNNSLGFSGTEDLGGGMHAIFKLENGYSVDTGMAGQGGLLFGKQAYVGLGDATIGDLTLGRQYDFGITMLRFLPCLSCGIYSVENADLDRVSGERLNNTVQFMTRSFGGLSAGMQYSFASNTGNTTTNAGRALSVTVQYARGGFSAGAYYTDINGAPVYIGLTGAPEMFGRPIVPSTALLVDNQRILGGGAAYAFGSWRASAVYTNTRLKLGTKTAQDQVLHVGGEYRPLPDLVLATKLSYDKLDASHWLTLSGGVDYYLSKSTDIYLDLHGQRAYGAGTVASIALVGTSSSNEQFVSRVGIKHLF</sequence>
<dbReference type="GO" id="GO:0046930">
    <property type="term" value="C:pore complex"/>
    <property type="evidence" value="ECO:0007669"/>
    <property type="project" value="UniProtKB-KW"/>
</dbReference>
<evidence type="ECO:0000256" key="3">
    <source>
        <dbReference type="ARBA" id="ARBA00022448"/>
    </source>
</evidence>
<dbReference type="GO" id="GO:0015288">
    <property type="term" value="F:porin activity"/>
    <property type="evidence" value="ECO:0007669"/>
    <property type="project" value="UniProtKB-KW"/>
</dbReference>
<keyword evidence="5" id="KW-0812">Transmembrane</keyword>
<evidence type="ECO:0000256" key="7">
    <source>
        <dbReference type="ARBA" id="ARBA00023065"/>
    </source>
</evidence>
<evidence type="ECO:0000256" key="9">
    <source>
        <dbReference type="ARBA" id="ARBA00023136"/>
    </source>
</evidence>
<feature type="chain" id="PRO_5040483878" description="Porin domain-containing protein" evidence="11">
    <location>
        <begin position="21"/>
        <end position="359"/>
    </location>
</feature>
<dbReference type="Pfam" id="PF13609">
    <property type="entry name" value="Porin_4"/>
    <property type="match status" value="1"/>
</dbReference>
<keyword evidence="3" id="KW-0813">Transport</keyword>
<dbReference type="Gene3D" id="2.40.160.10">
    <property type="entry name" value="Porin"/>
    <property type="match status" value="1"/>
</dbReference>
<keyword evidence="4" id="KW-1134">Transmembrane beta strand</keyword>
<dbReference type="PANTHER" id="PTHR34501">
    <property type="entry name" value="PROTEIN YDDL-RELATED"/>
    <property type="match status" value="1"/>
</dbReference>
<name>A0A9N8MLD1_9BURK</name>
<evidence type="ECO:0000256" key="2">
    <source>
        <dbReference type="ARBA" id="ARBA00011233"/>
    </source>
</evidence>
<keyword evidence="14" id="KW-1185">Reference proteome</keyword>
<gene>
    <name evidence="13" type="ORF">R70211_00786</name>
</gene>
<accession>A0A9N8MLD1</accession>
<keyword evidence="10" id="KW-0998">Cell outer membrane</keyword>
<dbReference type="GO" id="GO:0009279">
    <property type="term" value="C:cell outer membrane"/>
    <property type="evidence" value="ECO:0007669"/>
    <property type="project" value="UniProtKB-SubCell"/>
</dbReference>
<dbReference type="CDD" id="cd00342">
    <property type="entry name" value="gram_neg_porins"/>
    <property type="match status" value="1"/>
</dbReference>
<evidence type="ECO:0000256" key="8">
    <source>
        <dbReference type="ARBA" id="ARBA00023114"/>
    </source>
</evidence>
<dbReference type="SUPFAM" id="SSF56935">
    <property type="entry name" value="Porins"/>
    <property type="match status" value="1"/>
</dbReference>
<dbReference type="InterPro" id="IPR002299">
    <property type="entry name" value="Porin_Neis"/>
</dbReference>
<evidence type="ECO:0000313" key="13">
    <source>
        <dbReference type="EMBL" id="CAE6865787.1"/>
    </source>
</evidence>
<keyword evidence="7" id="KW-0406">Ion transport</keyword>
<evidence type="ECO:0000256" key="1">
    <source>
        <dbReference type="ARBA" id="ARBA00004571"/>
    </source>
</evidence>
<dbReference type="InterPro" id="IPR033900">
    <property type="entry name" value="Gram_neg_porin_domain"/>
</dbReference>
<proteinExistence type="predicted"/>
<feature type="signal peptide" evidence="11">
    <location>
        <begin position="1"/>
        <end position="20"/>
    </location>
</feature>
<evidence type="ECO:0000256" key="6">
    <source>
        <dbReference type="ARBA" id="ARBA00022729"/>
    </source>
</evidence>
<keyword evidence="9" id="KW-0472">Membrane</keyword>
<evidence type="ECO:0000259" key="12">
    <source>
        <dbReference type="Pfam" id="PF13609"/>
    </source>
</evidence>
<dbReference type="PANTHER" id="PTHR34501:SF9">
    <property type="entry name" value="MAJOR OUTER MEMBRANE PROTEIN P.IA"/>
    <property type="match status" value="1"/>
</dbReference>
<keyword evidence="6 11" id="KW-0732">Signal</keyword>
<evidence type="ECO:0000256" key="4">
    <source>
        <dbReference type="ARBA" id="ARBA00022452"/>
    </source>
</evidence>
<evidence type="ECO:0000256" key="5">
    <source>
        <dbReference type="ARBA" id="ARBA00022692"/>
    </source>
</evidence>
<keyword evidence="8" id="KW-0626">Porin</keyword>
<dbReference type="GO" id="GO:0006811">
    <property type="term" value="P:monoatomic ion transport"/>
    <property type="evidence" value="ECO:0007669"/>
    <property type="project" value="UniProtKB-KW"/>
</dbReference>
<comment type="subcellular location">
    <subcellularLocation>
        <location evidence="1">Cell outer membrane</location>
        <topology evidence="1">Multi-pass membrane protein</topology>
    </subcellularLocation>
</comment>
<dbReference type="RefSeq" id="WP_201082747.1">
    <property type="nucleotide sequence ID" value="NZ_CAJNAS010000002.1"/>
</dbReference>